<dbReference type="PATRIC" id="fig|520767.4.peg.823"/>
<dbReference type="Pfam" id="PF13635">
    <property type="entry name" value="DUF4143"/>
    <property type="match status" value="1"/>
</dbReference>
<dbReference type="Gene3D" id="3.40.50.300">
    <property type="entry name" value="P-loop containing nucleotide triphosphate hydrolases"/>
    <property type="match status" value="1"/>
</dbReference>
<dbReference type="STRING" id="520767.ATZ99_07390"/>
<evidence type="ECO:0000313" key="4">
    <source>
        <dbReference type="Proteomes" id="UP000075737"/>
    </source>
</evidence>
<dbReference type="SUPFAM" id="SSF52540">
    <property type="entry name" value="P-loop containing nucleoside triphosphate hydrolases"/>
    <property type="match status" value="1"/>
</dbReference>
<organism evidence="3 4">
    <name type="scientific">Thermovenabulum gondwanense</name>
    <dbReference type="NCBI Taxonomy" id="520767"/>
    <lineage>
        <taxon>Bacteria</taxon>
        <taxon>Bacillati</taxon>
        <taxon>Bacillota</taxon>
        <taxon>Clostridia</taxon>
        <taxon>Thermosediminibacterales</taxon>
        <taxon>Thermosediminibacteraceae</taxon>
        <taxon>Thermovenabulum</taxon>
    </lineage>
</organism>
<name>A0A162MQ63_9FIRM</name>
<feature type="domain" description="AAA" evidence="1">
    <location>
        <begin position="51"/>
        <end position="182"/>
    </location>
</feature>
<dbReference type="InterPro" id="IPR027417">
    <property type="entry name" value="P-loop_NTPase"/>
</dbReference>
<evidence type="ECO:0000313" key="3">
    <source>
        <dbReference type="EMBL" id="KYO66922.1"/>
    </source>
</evidence>
<dbReference type="InterPro" id="IPR025420">
    <property type="entry name" value="DUF4143"/>
</dbReference>
<proteinExistence type="predicted"/>
<dbReference type="OrthoDB" id="9801684at2"/>
<evidence type="ECO:0000259" key="2">
    <source>
        <dbReference type="Pfam" id="PF13635"/>
    </source>
</evidence>
<evidence type="ECO:0000259" key="1">
    <source>
        <dbReference type="Pfam" id="PF13173"/>
    </source>
</evidence>
<comment type="caution">
    <text evidence="3">The sequence shown here is derived from an EMBL/GenBank/DDBJ whole genome shotgun (WGS) entry which is preliminary data.</text>
</comment>
<protein>
    <recommendedName>
        <fullName evidence="5">AAA domain-containing protein</fullName>
    </recommendedName>
</protein>
<evidence type="ECO:0008006" key="5">
    <source>
        <dbReference type="Google" id="ProtNLM"/>
    </source>
</evidence>
<dbReference type="PANTHER" id="PTHR33295:SF18">
    <property type="entry name" value="AAA+ ATPASE DOMAIN-CONTAINING PROTEIN"/>
    <property type="match status" value="1"/>
</dbReference>
<dbReference type="Proteomes" id="UP000075737">
    <property type="component" value="Unassembled WGS sequence"/>
</dbReference>
<dbReference type="PANTHER" id="PTHR33295">
    <property type="entry name" value="ATPASE"/>
    <property type="match status" value="1"/>
</dbReference>
<dbReference type="Pfam" id="PF13173">
    <property type="entry name" value="AAA_14"/>
    <property type="match status" value="1"/>
</dbReference>
<keyword evidence="4" id="KW-1185">Reference proteome</keyword>
<dbReference type="RefSeq" id="WP_068747898.1">
    <property type="nucleotide sequence ID" value="NZ_LOHZ01000023.1"/>
</dbReference>
<accession>A0A162MQ63</accession>
<sequence>MAIVTPDNILKLLYSYNPWWRNGKIPGDFVKPVKRIAYYEAMKMFVHPELRRFVILSGARRVGKTTILYQIIETLLKKGIEPRKIIYISFDHPLLKFCSLDDIIEIYETNISSSEDAYLFFDEIQYAPDWGNWLKVYYDTKPNWRVVATGSASPVLVQGASESGVGRWTVLHVPTLSFYEYCELLNIESKLTEIVNDILELNRLSKYEINNIMNAVSPLQRYFNRYLIVGGFPELALSKDDFFAQRILREDVVDKVLKRDIPSLFNIRNASVLEKVFLYLCFNSSNIINISTMSKELDNIPSATLSNYIEYLERANLIYISYPVSLDGKQILKAKPKIYIADAAIRSAVLMLDNVLFEPEEMGIMVETTVYKHLVSYYNRVRAKIGYYRKTGGTQKEVDAVVELPQGKVLFEVKYRENPVIKESDAIIEMSKNSSEAVGSFIITKKAEDYGKLPVDAKVPVMRIPAFAFLYILGYLEKIKFACN</sequence>
<dbReference type="InterPro" id="IPR041682">
    <property type="entry name" value="AAA_14"/>
</dbReference>
<gene>
    <name evidence="3" type="ORF">ATZ99_07390</name>
</gene>
<dbReference type="EMBL" id="LOHZ01000023">
    <property type="protein sequence ID" value="KYO66922.1"/>
    <property type="molecule type" value="Genomic_DNA"/>
</dbReference>
<reference evidence="3 4" key="1">
    <citation type="submission" date="2015-12" db="EMBL/GenBank/DDBJ databases">
        <title>Draft genome of Thermovenabulum gondwanense isolated from a red thermophilic microbial mat colonisisng an outflow channel of a bore well.</title>
        <authorList>
            <person name="Patel B.K."/>
        </authorList>
    </citation>
    <scope>NUCLEOTIDE SEQUENCE [LARGE SCALE GENOMIC DNA]</scope>
    <source>
        <strain evidence="3 4">R270</strain>
    </source>
</reference>
<dbReference type="AlphaFoldDB" id="A0A162MQ63"/>
<feature type="domain" description="DUF4143" evidence="2">
    <location>
        <begin position="258"/>
        <end position="416"/>
    </location>
</feature>